<protein>
    <submittedName>
        <fullName evidence="1">DUF2093 domain-containing protein</fullName>
    </submittedName>
</protein>
<accession>A0ABY7NP28</accession>
<keyword evidence="2" id="KW-1185">Reference proteome</keyword>
<gene>
    <name evidence="1" type="ORF">PBT88_20010</name>
</gene>
<evidence type="ECO:0000313" key="1">
    <source>
        <dbReference type="EMBL" id="WBO22393.1"/>
    </source>
</evidence>
<dbReference type="Proteomes" id="UP001210865">
    <property type="component" value="Chromosome"/>
</dbReference>
<evidence type="ECO:0000313" key="2">
    <source>
        <dbReference type="Proteomes" id="UP001210865"/>
    </source>
</evidence>
<proteinExistence type="predicted"/>
<dbReference type="EMBL" id="CP115174">
    <property type="protein sequence ID" value="WBO22393.1"/>
    <property type="molecule type" value="Genomic_DNA"/>
</dbReference>
<organism evidence="1 2">
    <name type="scientific">Sphingomonas abietis</name>
    <dbReference type="NCBI Taxonomy" id="3012344"/>
    <lineage>
        <taxon>Bacteria</taxon>
        <taxon>Pseudomonadati</taxon>
        <taxon>Pseudomonadota</taxon>
        <taxon>Alphaproteobacteria</taxon>
        <taxon>Sphingomonadales</taxon>
        <taxon>Sphingomonadaceae</taxon>
        <taxon>Sphingomonas</taxon>
    </lineage>
</organism>
<name>A0ABY7NP28_9SPHN</name>
<dbReference type="Pfam" id="PF09866">
    <property type="entry name" value="DUF2093"/>
    <property type="match status" value="1"/>
</dbReference>
<sequence length="67" mass="7720">MLMSQSDREARLRYMANSFRVLVPGDHVTCAVSGERIPLDRLRYWSVERQEPYASAELSAKAEFATR</sequence>
<dbReference type="RefSeq" id="WP_270077038.1">
    <property type="nucleotide sequence ID" value="NZ_CP115174.1"/>
</dbReference>
<reference evidence="1 2" key="1">
    <citation type="submission" date="2022-12" db="EMBL/GenBank/DDBJ databases">
        <title>Sphingomonas abieness sp. nov., an endophytic bacterium isolated from Abies koreana.</title>
        <authorList>
            <person name="Jiang L."/>
            <person name="Lee J."/>
        </authorList>
    </citation>
    <scope>NUCLEOTIDE SEQUENCE [LARGE SCALE GENOMIC DNA]</scope>
    <source>
        <strain evidence="2">PAMB 00755</strain>
    </source>
</reference>
<dbReference type="InterPro" id="IPR018661">
    <property type="entry name" value="DUF2093"/>
</dbReference>